<feature type="region of interest" description="Disordered" evidence="1">
    <location>
        <begin position="143"/>
        <end position="225"/>
    </location>
</feature>
<feature type="compositionally biased region" description="Gly residues" evidence="1">
    <location>
        <begin position="169"/>
        <end position="181"/>
    </location>
</feature>
<organism evidence="2">
    <name type="scientific">Streptomyces sp. NBC_00060</name>
    <dbReference type="NCBI Taxonomy" id="2975636"/>
    <lineage>
        <taxon>Bacteria</taxon>
        <taxon>Bacillati</taxon>
        <taxon>Actinomycetota</taxon>
        <taxon>Actinomycetes</taxon>
        <taxon>Kitasatosporales</taxon>
        <taxon>Streptomycetaceae</taxon>
        <taxon>Streptomyces</taxon>
    </lineage>
</organism>
<feature type="compositionally biased region" description="Basic and acidic residues" evidence="1">
    <location>
        <begin position="182"/>
        <end position="225"/>
    </location>
</feature>
<dbReference type="PANTHER" id="PTHR39335:SF1">
    <property type="entry name" value="BLL4220 PROTEIN"/>
    <property type="match status" value="1"/>
</dbReference>
<dbReference type="PANTHER" id="PTHR39335">
    <property type="entry name" value="BLL4220 PROTEIN"/>
    <property type="match status" value="1"/>
</dbReference>
<feature type="compositionally biased region" description="Low complexity" evidence="1">
    <location>
        <begin position="143"/>
        <end position="154"/>
    </location>
</feature>
<protein>
    <recommendedName>
        <fullName evidence="3">Lipoprotein</fullName>
    </recommendedName>
</protein>
<accession>A0AAU2GUU6</accession>
<reference evidence="2" key="1">
    <citation type="submission" date="2022-10" db="EMBL/GenBank/DDBJ databases">
        <title>The complete genomes of actinobacterial strains from the NBC collection.</title>
        <authorList>
            <person name="Joergensen T.S."/>
            <person name="Alvarez Arevalo M."/>
            <person name="Sterndorff E.B."/>
            <person name="Faurdal D."/>
            <person name="Vuksanovic O."/>
            <person name="Mourched A.-S."/>
            <person name="Charusanti P."/>
            <person name="Shaw S."/>
            <person name="Blin K."/>
            <person name="Weber T."/>
        </authorList>
    </citation>
    <scope>NUCLEOTIDE SEQUENCE</scope>
    <source>
        <strain evidence="2">NBC_00060</strain>
    </source>
</reference>
<gene>
    <name evidence="2" type="ORF">OHV25_01790</name>
</gene>
<dbReference type="Pfam" id="PF03640">
    <property type="entry name" value="Lipoprotein_15"/>
    <property type="match status" value="2"/>
</dbReference>
<dbReference type="GO" id="GO:0043448">
    <property type="term" value="P:alkane catabolic process"/>
    <property type="evidence" value="ECO:0007669"/>
    <property type="project" value="TreeGrafter"/>
</dbReference>
<feature type="region of interest" description="Disordered" evidence="1">
    <location>
        <begin position="1"/>
        <end position="54"/>
    </location>
</feature>
<dbReference type="AlphaFoldDB" id="A0AAU2GUU6"/>
<evidence type="ECO:0008006" key="3">
    <source>
        <dbReference type="Google" id="ProtNLM"/>
    </source>
</evidence>
<feature type="compositionally biased region" description="Low complexity" evidence="1">
    <location>
        <begin position="1"/>
        <end position="42"/>
    </location>
</feature>
<evidence type="ECO:0000313" key="2">
    <source>
        <dbReference type="EMBL" id="WTU38377.1"/>
    </source>
</evidence>
<dbReference type="InterPro" id="IPR005297">
    <property type="entry name" value="Lipoprotein_repeat"/>
</dbReference>
<name>A0AAU2GUU6_9ACTN</name>
<proteinExistence type="predicted"/>
<evidence type="ECO:0000256" key="1">
    <source>
        <dbReference type="SAM" id="MobiDB-lite"/>
    </source>
</evidence>
<sequence length="342" mass="34550">MTAACGGESSKSAASGARPADAGASLAPSPASTSTAPPAASAGPGGAADAGQLAVRQDNALGNVVTDGKGFTLYRFDDDVPNSSKSSCEGPCAQTWPPVMADGVKTAAGIEAGAVGRLQRSDGMQQLTLGGWPVYRYSKDTEAGQAKGQGVQGKWNALAPDGKKAAKAGGSGMPGMGMGGEGGKEGGGKDEGGKEGGGKEGGGKEGRGGEGGERGEPERSGEKGEQALKVIVVPVVGQIIADSWGRPLYLNGSGGRWSCGEGCRSSWRPARPVSPSRVRGIERDLIGQVRLSDGSYQLTVAGHAVFWYAGDRKSGEVSGQGRDNCWAIDARGNSTRPRGQSK</sequence>
<dbReference type="EMBL" id="CP108253">
    <property type="protein sequence ID" value="WTU38377.1"/>
    <property type="molecule type" value="Genomic_DNA"/>
</dbReference>